<keyword evidence="1 5" id="KW-0489">Methyltransferase</keyword>
<dbReference type="Pfam" id="PF05175">
    <property type="entry name" value="MTS"/>
    <property type="match status" value="1"/>
</dbReference>
<sequence length="290" mass="32080">MHINELLRAGTVALEKADVVSPGTDARVLLQHCLGKNRIELLLHGDENVEESRESFYFKCIARRVNHEPVAYILGQCEFWSLPFNLTNDVLIPRPETEFLLDRVLTIANKENLTRGRILDLCCGSGVISVVLARETGQRILAVDISPEALAVAAMNRDDHALTSRIDLLCSDLCSALCRKTRFSLIVTNPPYVSTSAIQYSLEKDVAGFEPHLALDGGEKGLDVIGRIRAVMPLMLLPGGEIFMEIGADQGEAVENIFLENETVLPGFVQVKIITDYAGLDRVLYAQLEY</sequence>
<keyword evidence="2 5" id="KW-0808">Transferase</keyword>
<dbReference type="InterPro" id="IPR002052">
    <property type="entry name" value="DNA_methylase_N6_adenine_CS"/>
</dbReference>
<evidence type="ECO:0000313" key="8">
    <source>
        <dbReference type="EMBL" id="BCL60198.1"/>
    </source>
</evidence>
<evidence type="ECO:0000256" key="1">
    <source>
        <dbReference type="ARBA" id="ARBA00022603"/>
    </source>
</evidence>
<dbReference type="AlphaFoldDB" id="A0A8D5JCW7"/>
<dbReference type="InterPro" id="IPR040758">
    <property type="entry name" value="PrmC_N"/>
</dbReference>
<name>A0A8D5JCW7_9BACT</name>
<dbReference type="InterPro" id="IPR019874">
    <property type="entry name" value="RF_methyltr_PrmC"/>
</dbReference>
<evidence type="ECO:0000259" key="6">
    <source>
        <dbReference type="Pfam" id="PF05175"/>
    </source>
</evidence>
<dbReference type="PANTHER" id="PTHR18895">
    <property type="entry name" value="HEMK METHYLTRANSFERASE"/>
    <property type="match status" value="1"/>
</dbReference>
<dbReference type="EMBL" id="AP024086">
    <property type="protein sequence ID" value="BCL60198.1"/>
    <property type="molecule type" value="Genomic_DNA"/>
</dbReference>
<evidence type="ECO:0000259" key="7">
    <source>
        <dbReference type="Pfam" id="PF17827"/>
    </source>
</evidence>
<dbReference type="InterPro" id="IPR050320">
    <property type="entry name" value="N5-glutamine_MTase"/>
</dbReference>
<dbReference type="Pfam" id="PF17827">
    <property type="entry name" value="PrmC_N"/>
    <property type="match status" value="1"/>
</dbReference>
<dbReference type="KEGG" id="dbk:DGMP_08910"/>
<keyword evidence="3 5" id="KW-0949">S-adenosyl-L-methionine</keyword>
<evidence type="ECO:0000256" key="3">
    <source>
        <dbReference type="ARBA" id="ARBA00022691"/>
    </source>
</evidence>
<dbReference type="InterPro" id="IPR004556">
    <property type="entry name" value="HemK-like"/>
</dbReference>
<feature type="binding site" evidence="5">
    <location>
        <position position="189"/>
    </location>
    <ligand>
        <name>S-adenosyl-L-methionine</name>
        <dbReference type="ChEBI" id="CHEBI:59789"/>
    </ligand>
</feature>
<proteinExistence type="inferred from homology"/>
<comment type="caution">
    <text evidence="5">Lacks conserved residue(s) required for the propagation of feature annotation.</text>
</comment>
<dbReference type="EC" id="2.1.1.297" evidence="5"/>
<organism evidence="8 9">
    <name type="scientific">Desulfomarina profundi</name>
    <dbReference type="NCBI Taxonomy" id="2772557"/>
    <lineage>
        <taxon>Bacteria</taxon>
        <taxon>Pseudomonadati</taxon>
        <taxon>Thermodesulfobacteriota</taxon>
        <taxon>Desulfobulbia</taxon>
        <taxon>Desulfobulbales</taxon>
        <taxon>Desulfobulbaceae</taxon>
        <taxon>Desulfomarina</taxon>
    </lineage>
</organism>
<feature type="binding site" evidence="5">
    <location>
        <begin position="189"/>
        <end position="192"/>
    </location>
    <ligand>
        <name>substrate</name>
    </ligand>
</feature>
<dbReference type="PROSITE" id="PS00092">
    <property type="entry name" value="N6_MTASE"/>
    <property type="match status" value="1"/>
</dbReference>
<accession>A0A8D5JCW7</accession>
<dbReference type="RefSeq" id="WP_228856354.1">
    <property type="nucleotide sequence ID" value="NZ_AP024086.1"/>
</dbReference>
<dbReference type="HAMAP" id="MF_02126">
    <property type="entry name" value="RF_methyltr_PrmC"/>
    <property type="match status" value="1"/>
</dbReference>
<feature type="domain" description="Release factor glutamine methyltransferase N-terminal" evidence="7">
    <location>
        <begin position="5"/>
        <end position="75"/>
    </location>
</feature>
<evidence type="ECO:0000256" key="5">
    <source>
        <dbReference type="HAMAP-Rule" id="MF_02126"/>
    </source>
</evidence>
<dbReference type="GO" id="GO:0003676">
    <property type="term" value="F:nucleic acid binding"/>
    <property type="evidence" value="ECO:0007669"/>
    <property type="project" value="InterPro"/>
</dbReference>
<reference evidence="8" key="1">
    <citation type="submission" date="2020-09" db="EMBL/GenBank/DDBJ databases">
        <title>Desulfogranum mesoprofundum gen. nov., sp. nov., a novel mesophilic, sulfate-reducing chemolithoautotroph isolated from a deep-sea hydrothermal vent chimney in the Suiyo Seamount.</title>
        <authorList>
            <person name="Hashimoto Y."/>
            <person name="Nakagawa S."/>
        </authorList>
    </citation>
    <scope>NUCLEOTIDE SEQUENCE</scope>
    <source>
        <strain evidence="8">KT2</strain>
    </source>
</reference>
<evidence type="ECO:0000256" key="2">
    <source>
        <dbReference type="ARBA" id="ARBA00022679"/>
    </source>
</evidence>
<comment type="similarity">
    <text evidence="5">Belongs to the protein N5-glutamine methyltransferase family. PrmC subfamily.</text>
</comment>
<gene>
    <name evidence="5 8" type="primary">prmC</name>
    <name evidence="8" type="ORF">DGMP_08910</name>
</gene>
<dbReference type="NCBIfam" id="TIGR00536">
    <property type="entry name" value="hemK_fam"/>
    <property type="match status" value="1"/>
</dbReference>
<comment type="function">
    <text evidence="5">Methylates the class 1 translation termination release factors RF1/PrfA and RF2/PrfB on the glutamine residue of the universally conserved GGQ motif.</text>
</comment>
<keyword evidence="9" id="KW-1185">Reference proteome</keyword>
<protein>
    <recommendedName>
        <fullName evidence="5">Release factor glutamine methyltransferase</fullName>
        <shortName evidence="5">RF MTase</shortName>
        <ecNumber evidence="5">2.1.1.297</ecNumber>
    </recommendedName>
    <alternativeName>
        <fullName evidence="5">N5-glutamine methyltransferase PrmC</fullName>
    </alternativeName>
    <alternativeName>
        <fullName evidence="5">Protein-(glutamine-N5) MTase PrmC</fullName>
    </alternativeName>
    <alternativeName>
        <fullName evidence="5">Protein-glutamine N-methyltransferase PrmC</fullName>
    </alternativeName>
</protein>
<dbReference type="PANTHER" id="PTHR18895:SF74">
    <property type="entry name" value="MTRF1L RELEASE FACTOR GLUTAMINE METHYLTRANSFERASE"/>
    <property type="match status" value="1"/>
</dbReference>
<dbReference type="CDD" id="cd02440">
    <property type="entry name" value="AdoMet_MTases"/>
    <property type="match status" value="1"/>
</dbReference>
<dbReference type="Proteomes" id="UP000826725">
    <property type="component" value="Chromosome"/>
</dbReference>
<dbReference type="NCBIfam" id="TIGR03534">
    <property type="entry name" value="RF_mod_PrmC"/>
    <property type="match status" value="1"/>
</dbReference>
<evidence type="ECO:0000313" key="9">
    <source>
        <dbReference type="Proteomes" id="UP000826725"/>
    </source>
</evidence>
<evidence type="ECO:0000256" key="4">
    <source>
        <dbReference type="ARBA" id="ARBA00048391"/>
    </source>
</evidence>
<comment type="catalytic activity">
    <reaction evidence="4 5">
        <text>L-glutaminyl-[peptide chain release factor] + S-adenosyl-L-methionine = N(5)-methyl-L-glutaminyl-[peptide chain release factor] + S-adenosyl-L-homocysteine + H(+)</text>
        <dbReference type="Rhea" id="RHEA:42896"/>
        <dbReference type="Rhea" id="RHEA-COMP:10271"/>
        <dbReference type="Rhea" id="RHEA-COMP:10272"/>
        <dbReference type="ChEBI" id="CHEBI:15378"/>
        <dbReference type="ChEBI" id="CHEBI:30011"/>
        <dbReference type="ChEBI" id="CHEBI:57856"/>
        <dbReference type="ChEBI" id="CHEBI:59789"/>
        <dbReference type="ChEBI" id="CHEBI:61891"/>
        <dbReference type="EC" id="2.1.1.297"/>
    </reaction>
</comment>
<dbReference type="InterPro" id="IPR007848">
    <property type="entry name" value="Small_mtfrase_dom"/>
</dbReference>
<dbReference type="GO" id="GO:0032259">
    <property type="term" value="P:methylation"/>
    <property type="evidence" value="ECO:0007669"/>
    <property type="project" value="UniProtKB-KW"/>
</dbReference>
<dbReference type="GO" id="GO:0102559">
    <property type="term" value="F:peptide chain release factor N(5)-glutamine methyltransferase activity"/>
    <property type="evidence" value="ECO:0007669"/>
    <property type="project" value="UniProtKB-EC"/>
</dbReference>
<feature type="domain" description="Methyltransferase small" evidence="6">
    <location>
        <begin position="110"/>
        <end position="204"/>
    </location>
</feature>
<feature type="binding site" evidence="5">
    <location>
        <position position="144"/>
    </location>
    <ligand>
        <name>S-adenosyl-L-methionine</name>
        <dbReference type="ChEBI" id="CHEBI:59789"/>
    </ligand>
</feature>